<dbReference type="EMBL" id="JAVFHQ010000062">
    <property type="protein sequence ID" value="KAK4540714.1"/>
    <property type="molecule type" value="Genomic_DNA"/>
</dbReference>
<comment type="caution">
    <text evidence="2">The sequence shown here is derived from an EMBL/GenBank/DDBJ whole genome shotgun (WGS) entry which is preliminary data.</text>
</comment>
<evidence type="ECO:0000313" key="2">
    <source>
        <dbReference type="EMBL" id="KAK4540714.1"/>
    </source>
</evidence>
<dbReference type="Proteomes" id="UP001324427">
    <property type="component" value="Unassembled WGS sequence"/>
</dbReference>
<reference evidence="2 3" key="1">
    <citation type="submission" date="2021-11" db="EMBL/GenBank/DDBJ databases">
        <title>Black yeast isolated from Biological Soil Crust.</title>
        <authorList>
            <person name="Kurbessoian T."/>
        </authorList>
    </citation>
    <scope>NUCLEOTIDE SEQUENCE [LARGE SCALE GENOMIC DNA]</scope>
    <source>
        <strain evidence="2 3">CCFEE 5522</strain>
    </source>
</reference>
<name>A0AAV9J7B8_9PEZI</name>
<evidence type="ECO:0000313" key="3">
    <source>
        <dbReference type="Proteomes" id="UP001324427"/>
    </source>
</evidence>
<evidence type="ECO:0000256" key="1">
    <source>
        <dbReference type="SAM" id="MobiDB-lite"/>
    </source>
</evidence>
<gene>
    <name evidence="2" type="ORF">LTR36_008929</name>
</gene>
<feature type="region of interest" description="Disordered" evidence="1">
    <location>
        <begin position="241"/>
        <end position="354"/>
    </location>
</feature>
<protein>
    <submittedName>
        <fullName evidence="2">Uncharacterized protein</fullName>
    </submittedName>
</protein>
<feature type="region of interest" description="Disordered" evidence="1">
    <location>
        <begin position="182"/>
        <end position="218"/>
    </location>
</feature>
<feature type="compositionally biased region" description="Polar residues" evidence="1">
    <location>
        <begin position="241"/>
        <end position="252"/>
    </location>
</feature>
<organism evidence="2 3">
    <name type="scientific">Oleoguttula mirabilis</name>
    <dbReference type="NCBI Taxonomy" id="1507867"/>
    <lineage>
        <taxon>Eukaryota</taxon>
        <taxon>Fungi</taxon>
        <taxon>Dikarya</taxon>
        <taxon>Ascomycota</taxon>
        <taxon>Pezizomycotina</taxon>
        <taxon>Dothideomycetes</taxon>
        <taxon>Dothideomycetidae</taxon>
        <taxon>Mycosphaerellales</taxon>
        <taxon>Teratosphaeriaceae</taxon>
        <taxon>Oleoguttula</taxon>
    </lineage>
</organism>
<feature type="compositionally biased region" description="Basic and acidic residues" evidence="1">
    <location>
        <begin position="298"/>
        <end position="321"/>
    </location>
</feature>
<sequence length="354" mass="38481">MYIDETDLYSTSSTFGSIGEKLYLHKIIQHEGGELEVAPMQRRGGQDVGGNLSERKRRGLRVQAQGTTDDCPAGTLPCLFMEGRVVPEGLIMLLRTYWVQCETSMKPAKGKLCRMSNALTSIYVAGSANQHACTFVKRSRVSHAEIDGARRLVTSRVGNLKDFFDGKGVPYIENQPNTAKAFTSNGLSGADLPPNISSRLEEQPRQDSPLQPGLTKSGLTNDLEAAKMQDGGEYNVSRQNATMAAETSNETQGGADADDTGHDRRNRTKKTTARSSGSVNDVKSHYALKRSGAAVELGEDKAGGPKRMRTETTGDKLHGDAEQPGIAKPRRHHKARGSYGEEEPLEPGVGRYGW</sequence>
<accession>A0AAV9J7B8</accession>
<keyword evidence="3" id="KW-1185">Reference proteome</keyword>
<dbReference type="AlphaFoldDB" id="A0AAV9J7B8"/>
<proteinExistence type="predicted"/>